<dbReference type="Proteomes" id="UP000318995">
    <property type="component" value="Unassembled WGS sequence"/>
</dbReference>
<organism evidence="4 5">
    <name type="scientific">Botrimarina hoheduenensis</name>
    <dbReference type="NCBI Taxonomy" id="2528000"/>
    <lineage>
        <taxon>Bacteria</taxon>
        <taxon>Pseudomonadati</taxon>
        <taxon>Planctomycetota</taxon>
        <taxon>Planctomycetia</taxon>
        <taxon>Pirellulales</taxon>
        <taxon>Lacipirellulaceae</taxon>
        <taxon>Botrimarina</taxon>
    </lineage>
</organism>
<feature type="region of interest" description="Disordered" evidence="2">
    <location>
        <begin position="695"/>
        <end position="732"/>
    </location>
</feature>
<feature type="compositionally biased region" description="Low complexity" evidence="2">
    <location>
        <begin position="333"/>
        <end position="346"/>
    </location>
</feature>
<feature type="compositionally biased region" description="Low complexity" evidence="2">
    <location>
        <begin position="232"/>
        <end position="242"/>
    </location>
</feature>
<gene>
    <name evidence="4" type="ORF">Pla111_24920</name>
</gene>
<feature type="compositionally biased region" description="Basic and acidic residues" evidence="2">
    <location>
        <begin position="561"/>
        <end position="570"/>
    </location>
</feature>
<evidence type="ECO:0000259" key="3">
    <source>
        <dbReference type="Pfam" id="PF00498"/>
    </source>
</evidence>
<dbReference type="InterPro" id="IPR000253">
    <property type="entry name" value="FHA_dom"/>
</dbReference>
<dbReference type="OrthoDB" id="292915at2"/>
<feature type="region of interest" description="Disordered" evidence="2">
    <location>
        <begin position="322"/>
        <end position="362"/>
    </location>
</feature>
<feature type="coiled-coil region" evidence="1">
    <location>
        <begin position="396"/>
        <end position="458"/>
    </location>
</feature>
<feature type="compositionally biased region" description="Acidic residues" evidence="2">
    <location>
        <begin position="263"/>
        <end position="274"/>
    </location>
</feature>
<feature type="compositionally biased region" description="Low complexity" evidence="2">
    <location>
        <begin position="590"/>
        <end position="600"/>
    </location>
</feature>
<feature type="region of interest" description="Disordered" evidence="2">
    <location>
        <begin position="492"/>
        <end position="645"/>
    </location>
</feature>
<dbReference type="CDD" id="cd00060">
    <property type="entry name" value="FHA"/>
    <property type="match status" value="1"/>
</dbReference>
<evidence type="ECO:0000313" key="5">
    <source>
        <dbReference type="Proteomes" id="UP000318995"/>
    </source>
</evidence>
<dbReference type="AlphaFoldDB" id="A0A5C5VWF3"/>
<keyword evidence="1" id="KW-0175">Coiled coil</keyword>
<feature type="region of interest" description="Disordered" evidence="2">
    <location>
        <begin position="745"/>
        <end position="779"/>
    </location>
</feature>
<feature type="compositionally biased region" description="Acidic residues" evidence="2">
    <location>
        <begin position="521"/>
        <end position="532"/>
    </location>
</feature>
<dbReference type="InterPro" id="IPR008984">
    <property type="entry name" value="SMAD_FHA_dom_sf"/>
</dbReference>
<proteinExistence type="predicted"/>
<dbReference type="Gene3D" id="2.60.200.20">
    <property type="match status" value="1"/>
</dbReference>
<feature type="domain" description="FHA" evidence="3">
    <location>
        <begin position="42"/>
        <end position="102"/>
    </location>
</feature>
<name>A0A5C5VWF3_9BACT</name>
<dbReference type="SUPFAM" id="SSF49879">
    <property type="entry name" value="SMAD/FHA domain"/>
    <property type="match status" value="1"/>
</dbReference>
<keyword evidence="5" id="KW-1185">Reference proteome</keyword>
<accession>A0A5C5VWF3</accession>
<feature type="compositionally biased region" description="Low complexity" evidence="2">
    <location>
        <begin position="697"/>
        <end position="714"/>
    </location>
</feature>
<sequence length="885" mass="94047">MSIALTDLADPLTALEPIGYVLRDANQLGLAEGATIGATPLTIGAGPRCTLRLPGAGLRPLHCVVSLESGRLMARRWASNTWLNDEEFNEAELTSGDRLRIGSNVFEIARIDAPASDFAARIETPPSSSDVAEPSQINLSSAAEAIRTKSPEPKTVEESAFGKAPDSPAGPVEPAADEADSAWDLASGIPSATSPENNEDTEQDPAIPARLLQPWSPKPKAITPPAEEPQIDADPAADSSDSWGDPLADASSWLATDSPVADDTTDSETADNDTDLVAVTADAPERDPWAVVERVAPISSAIEAAEVLAENNSSDEIDVFSAKATEESETEEFNAAPSAEAANDAEPPSDEPVNRLADPATDLEARSSELLARRLETTRGRARTLLATLRRERITLLDHENQRAALATELERLELALTAADTRAEEEAAGRWAAETHANELAERVTELEAAILQLEQTTAVCEPPSEQAVSEAPAEAPWLTGLPAADERVDAQVDTAEEPVSPADPCVAQEEEPAQAAPDFDPDYTSDESSDSQELWAVEKLSGDEPGESVRSEQLSANHEAVEDRHELPTAEPAYDESMSTDDNEGESSESLRSSASTSLWADDEQPTPASEGLWSDVSPQEENAAVEQQIEPPLSDLREEFNQTDERAEAALKLAAEALSADPFAARVSEDESSEAVRQESFYEKYSHLLPADDSASPEVAAPVAAPARIAPPSEPTPVNASANSADDESVEDYMQRMMQRLRGSDDAPVAKPKPTFSTSQQAEEETVAPATPKEDIKPIANLEELRGGLAPEHATDMGALRQLANQSARQAIDVAKTNKNKENATVRLMIATVCLGGGAMACLAAPDALDLLSLTGYSAILAGAFFGYRTLSGIKSPKSSRS</sequence>
<evidence type="ECO:0000313" key="4">
    <source>
        <dbReference type="EMBL" id="TWT42854.1"/>
    </source>
</evidence>
<dbReference type="RefSeq" id="WP_146574729.1">
    <property type="nucleotide sequence ID" value="NZ_SJPH01000005.1"/>
</dbReference>
<protein>
    <recommendedName>
        <fullName evidence="3">FHA domain-containing protein</fullName>
    </recommendedName>
</protein>
<dbReference type="Pfam" id="PF00498">
    <property type="entry name" value="FHA"/>
    <property type="match status" value="1"/>
</dbReference>
<feature type="compositionally biased region" description="Acidic residues" evidence="2">
    <location>
        <begin position="580"/>
        <end position="589"/>
    </location>
</feature>
<dbReference type="EMBL" id="SJPH01000005">
    <property type="protein sequence ID" value="TWT42854.1"/>
    <property type="molecule type" value="Genomic_DNA"/>
</dbReference>
<evidence type="ECO:0000256" key="1">
    <source>
        <dbReference type="SAM" id="Coils"/>
    </source>
</evidence>
<comment type="caution">
    <text evidence="4">The sequence shown here is derived from an EMBL/GenBank/DDBJ whole genome shotgun (WGS) entry which is preliminary data.</text>
</comment>
<feature type="region of interest" description="Disordered" evidence="2">
    <location>
        <begin position="144"/>
        <end position="282"/>
    </location>
</feature>
<evidence type="ECO:0000256" key="2">
    <source>
        <dbReference type="SAM" id="MobiDB-lite"/>
    </source>
</evidence>
<feature type="compositionally biased region" description="Basic and acidic residues" evidence="2">
    <location>
        <begin position="146"/>
        <end position="157"/>
    </location>
</feature>
<reference evidence="4 5" key="1">
    <citation type="submission" date="2019-02" db="EMBL/GenBank/DDBJ databases">
        <title>Deep-cultivation of Planctomycetes and their phenomic and genomic characterization uncovers novel biology.</title>
        <authorList>
            <person name="Wiegand S."/>
            <person name="Jogler M."/>
            <person name="Boedeker C."/>
            <person name="Pinto D."/>
            <person name="Vollmers J."/>
            <person name="Rivas-Marin E."/>
            <person name="Kohn T."/>
            <person name="Peeters S.H."/>
            <person name="Heuer A."/>
            <person name="Rast P."/>
            <person name="Oberbeckmann S."/>
            <person name="Bunk B."/>
            <person name="Jeske O."/>
            <person name="Meyerdierks A."/>
            <person name="Storesund J.E."/>
            <person name="Kallscheuer N."/>
            <person name="Luecker S."/>
            <person name="Lage O.M."/>
            <person name="Pohl T."/>
            <person name="Merkel B.J."/>
            <person name="Hornburger P."/>
            <person name="Mueller R.-W."/>
            <person name="Bruemmer F."/>
            <person name="Labrenz M."/>
            <person name="Spormann A.M."/>
            <person name="Op Den Camp H."/>
            <person name="Overmann J."/>
            <person name="Amann R."/>
            <person name="Jetten M.S.M."/>
            <person name="Mascher T."/>
            <person name="Medema M.H."/>
            <person name="Devos D.P."/>
            <person name="Kaster A.-K."/>
            <person name="Ovreas L."/>
            <person name="Rohde M."/>
            <person name="Galperin M.Y."/>
            <person name="Jogler C."/>
        </authorList>
    </citation>
    <scope>NUCLEOTIDE SEQUENCE [LARGE SCALE GENOMIC DNA]</scope>
    <source>
        <strain evidence="4 5">Pla111</strain>
    </source>
</reference>